<evidence type="ECO:0000313" key="2">
    <source>
        <dbReference type="EMBL" id="CAK8053807.1"/>
    </source>
</evidence>
<evidence type="ECO:0000313" key="3">
    <source>
        <dbReference type="Proteomes" id="UP001314241"/>
    </source>
</evidence>
<dbReference type="CDD" id="cd08252">
    <property type="entry name" value="AL_MDR"/>
    <property type="match status" value="1"/>
</dbReference>
<dbReference type="EC" id="1.1.1.1" evidence="2"/>
<evidence type="ECO:0000259" key="1">
    <source>
        <dbReference type="SMART" id="SM00829"/>
    </source>
</evidence>
<dbReference type="GO" id="GO:0004022">
    <property type="term" value="F:alcohol dehydrogenase (NAD+) activity"/>
    <property type="evidence" value="ECO:0007669"/>
    <property type="project" value="UniProtKB-EC"/>
</dbReference>
<keyword evidence="2" id="KW-0560">Oxidoreductase</keyword>
<dbReference type="InterPro" id="IPR013154">
    <property type="entry name" value="ADH-like_N"/>
</dbReference>
<dbReference type="PANTHER" id="PTHR44013">
    <property type="entry name" value="ZINC-TYPE ALCOHOL DEHYDROGENASE-LIKE PROTEIN C16A3.02C"/>
    <property type="match status" value="1"/>
</dbReference>
<dbReference type="InterPro" id="IPR014182">
    <property type="entry name" value="ADH_Zn_typ-1"/>
</dbReference>
<gene>
    <name evidence="2" type="ORF">R54876_GBNLAHCA_00366</name>
</gene>
<dbReference type="EC" id="1.6.5.5" evidence="2"/>
<keyword evidence="3" id="KW-1185">Reference proteome</keyword>
<proteinExistence type="predicted"/>
<dbReference type="EMBL" id="CAWVOH010000001">
    <property type="protein sequence ID" value="CAK8053807.1"/>
    <property type="molecule type" value="Genomic_DNA"/>
</dbReference>
<feature type="domain" description="Enoyl reductase (ER)" evidence="1">
    <location>
        <begin position="30"/>
        <end position="350"/>
    </location>
</feature>
<dbReference type="SUPFAM" id="SSF51735">
    <property type="entry name" value="NAD(P)-binding Rossmann-fold domains"/>
    <property type="match status" value="1"/>
</dbReference>
<dbReference type="InterPro" id="IPR036291">
    <property type="entry name" value="NAD(P)-bd_dom_sf"/>
</dbReference>
<accession>A0ABP0EPW0</accession>
<dbReference type="SUPFAM" id="SSF50129">
    <property type="entry name" value="GroES-like"/>
    <property type="match status" value="1"/>
</dbReference>
<dbReference type="Proteomes" id="UP001314241">
    <property type="component" value="Unassembled WGS sequence"/>
</dbReference>
<dbReference type="SMART" id="SM00829">
    <property type="entry name" value="PKS_ER"/>
    <property type="match status" value="1"/>
</dbReference>
<dbReference type="Gene3D" id="3.90.180.10">
    <property type="entry name" value="Medium-chain alcohol dehydrogenases, catalytic domain"/>
    <property type="match status" value="1"/>
</dbReference>
<dbReference type="GO" id="GO:0003960">
    <property type="term" value="F:quinone reductase (NADPH) activity"/>
    <property type="evidence" value="ECO:0007669"/>
    <property type="project" value="UniProtKB-EC"/>
</dbReference>
<dbReference type="Gene3D" id="3.40.50.720">
    <property type="entry name" value="NAD(P)-binding Rossmann-like Domain"/>
    <property type="match status" value="1"/>
</dbReference>
<dbReference type="Pfam" id="PF13602">
    <property type="entry name" value="ADH_zinc_N_2"/>
    <property type="match status" value="1"/>
</dbReference>
<dbReference type="Pfam" id="PF08240">
    <property type="entry name" value="ADH_N"/>
    <property type="match status" value="1"/>
</dbReference>
<dbReference type="InterPro" id="IPR011032">
    <property type="entry name" value="GroES-like_sf"/>
</dbReference>
<reference evidence="2 3" key="1">
    <citation type="submission" date="2024-01" db="EMBL/GenBank/DDBJ databases">
        <authorList>
            <person name="Botero Cardona J."/>
        </authorList>
    </citation>
    <scope>NUCLEOTIDE SEQUENCE [LARGE SCALE GENOMIC DNA]</scope>
    <source>
        <strain evidence="2 3">LMG 33000</strain>
    </source>
</reference>
<dbReference type="InterPro" id="IPR052733">
    <property type="entry name" value="Chloroplast_QOR"/>
</dbReference>
<name>A0ABP0EPW0_9LACO</name>
<organism evidence="2 3">
    <name type="scientific">Eupransor demetentiae</name>
    <dbReference type="NCBI Taxonomy" id="3109584"/>
    <lineage>
        <taxon>Bacteria</taxon>
        <taxon>Bacillati</taxon>
        <taxon>Bacillota</taxon>
        <taxon>Bacilli</taxon>
        <taxon>Lactobacillales</taxon>
        <taxon>Lactobacillaceae</taxon>
        <taxon>Eupransor</taxon>
    </lineage>
</organism>
<dbReference type="RefSeq" id="WP_349641357.1">
    <property type="nucleotide sequence ID" value="NZ_CAWVOH010000001.1"/>
</dbReference>
<dbReference type="PANTHER" id="PTHR44013:SF1">
    <property type="entry name" value="ZINC-TYPE ALCOHOL DEHYDROGENASE-LIKE PROTEIN C16A3.02C"/>
    <property type="match status" value="1"/>
</dbReference>
<dbReference type="InterPro" id="IPR020843">
    <property type="entry name" value="ER"/>
</dbReference>
<dbReference type="PROSITE" id="PS01162">
    <property type="entry name" value="QOR_ZETA_CRYSTAL"/>
    <property type="match status" value="1"/>
</dbReference>
<comment type="caution">
    <text evidence="2">The sequence shown here is derived from an EMBL/GenBank/DDBJ whole genome shotgun (WGS) entry which is preliminary data.</text>
</comment>
<dbReference type="InterPro" id="IPR002364">
    <property type="entry name" value="Quin_OxRdtase/zeta-crystal_CS"/>
</dbReference>
<sequence length="358" mass="38520">MSFFNRLKEQLTLPFGPKMTALGLHPQQTGDLETIVAKKVAKPKPADDEILVRVLASSVNPVDVKMMAAYPLDGPFRTFGLDGLGEVVARGKDVNNFEIGERVFYVGQQRKPGADAEFEVVKADFAAQAPANLSNTDAVAMPLTSVTAYDILHQAFNLDVTANAASGKTLLIINGAGGVGSVLTQLAKYLGLTVITTAGNADSKAWSKKMGADFVLDYHKSLTGQLEAIGHSQVDFIANLQDTAAYWDFMVQVLKPFGRIGAIVGTDENLPIGELKNMGAQFTWVFMLARGNFDMHMEEQGQILTGISAMLEQGVLHSTTTEVFDGFEPESVQAAAQMLGQGHTYGKIVLNFNSEVGQ</sequence>
<protein>
    <submittedName>
        <fullName evidence="2">NADPH:quinone reductase or related Zn-dependent oxidoreductase (Qor)</fullName>
        <ecNumber evidence="2">1.1.1.1</ecNumber>
        <ecNumber evidence="2">1.6.5.5</ecNumber>
    </submittedName>
</protein>